<reference evidence="5" key="1">
    <citation type="submission" date="2017-02" db="UniProtKB">
        <authorList>
            <consortium name="WormBaseParasite"/>
        </authorList>
    </citation>
    <scope>IDENTIFICATION</scope>
</reference>
<dbReference type="InterPro" id="IPR033593">
    <property type="entry name" value="N-RASSF"/>
</dbReference>
<dbReference type="InterPro" id="IPR029071">
    <property type="entry name" value="Ubiquitin-like_domsf"/>
</dbReference>
<dbReference type="PANTHER" id="PTHR15286:SF6">
    <property type="entry name" value="GH01133P"/>
    <property type="match status" value="1"/>
</dbReference>
<dbReference type="PANTHER" id="PTHR15286">
    <property type="entry name" value="RAS-ASSOCIATING DOMAIN CONTAINING PROTEIN"/>
    <property type="match status" value="1"/>
</dbReference>
<keyword evidence="1" id="KW-0175">Coiled coil</keyword>
<dbReference type="SUPFAM" id="SSF54236">
    <property type="entry name" value="Ubiquitin-like"/>
    <property type="match status" value="1"/>
</dbReference>
<feature type="coiled-coil region" evidence="1">
    <location>
        <begin position="311"/>
        <end position="366"/>
    </location>
</feature>
<organism evidence="3 5">
    <name type="scientific">Dracunculus medinensis</name>
    <name type="common">Guinea worm</name>
    <dbReference type="NCBI Taxonomy" id="318479"/>
    <lineage>
        <taxon>Eukaryota</taxon>
        <taxon>Metazoa</taxon>
        <taxon>Ecdysozoa</taxon>
        <taxon>Nematoda</taxon>
        <taxon>Chromadorea</taxon>
        <taxon>Rhabditida</taxon>
        <taxon>Spirurina</taxon>
        <taxon>Dracunculoidea</taxon>
        <taxon>Dracunculidae</taxon>
        <taxon>Dracunculus</taxon>
    </lineage>
</organism>
<dbReference type="Proteomes" id="UP000274756">
    <property type="component" value="Unassembled WGS sequence"/>
</dbReference>
<sequence length="373" mass="42628">MEIKVIVNGQERCVSGVTEATTCAQIIYAIANAIDLKGHLFLTEKIGETERRLAPGDCLSNILKMEETTSANVVFTLKQIDDRSNRISLGNFSQQPVVSSSNNLKVVPEICLHLICLLSSPLYCFLNSQQNNKIDDYDKRSNPFRGYFNYSNCSDTMYQQCDYFVGPFTSTSKLLTQQCNATTSFAENFSSTTSLPIFNSRSLKNRPPPPAYHEVIEQKYHSLTRVHATSSTYQLGGKDSPNDDFRNVNLSREELERLVDEQKKIIERQISQLANLVSNDEQRELLQLERQQTNLRFVLDPLRASNWPVRHKQELTKLEEAKKLVAELQLKIQENAKELQKLEELRKKLEEEVANVTKELEQLHVDFVSSEDS</sequence>
<evidence type="ECO:0000313" key="4">
    <source>
        <dbReference type="Proteomes" id="UP000274756"/>
    </source>
</evidence>
<evidence type="ECO:0000256" key="1">
    <source>
        <dbReference type="SAM" id="Coils"/>
    </source>
</evidence>
<dbReference type="STRING" id="318479.A0A0N4U449"/>
<dbReference type="AlphaFoldDB" id="A0A0N4U449"/>
<name>A0A0N4U449_DRAME</name>
<protein>
    <submittedName>
        <fullName evidence="5">Ras-associating domain-containing protein</fullName>
    </submittedName>
</protein>
<evidence type="ECO:0000313" key="3">
    <source>
        <dbReference type="Proteomes" id="UP000038040"/>
    </source>
</evidence>
<keyword evidence="4" id="KW-1185">Reference proteome</keyword>
<dbReference type="OrthoDB" id="10051571at2759"/>
<dbReference type="Proteomes" id="UP000038040">
    <property type="component" value="Unplaced"/>
</dbReference>
<accession>A0A0N4U449</accession>
<reference evidence="2 4" key="2">
    <citation type="submission" date="2018-11" db="EMBL/GenBank/DDBJ databases">
        <authorList>
            <consortium name="Pathogen Informatics"/>
        </authorList>
    </citation>
    <scope>NUCLEOTIDE SEQUENCE [LARGE SCALE GENOMIC DNA]</scope>
</reference>
<dbReference type="EMBL" id="UYYG01001153">
    <property type="protein sequence ID" value="VDN55930.1"/>
    <property type="molecule type" value="Genomic_DNA"/>
</dbReference>
<dbReference type="Gene3D" id="3.10.20.90">
    <property type="entry name" value="Phosphatidylinositol 3-kinase Catalytic Subunit, Chain A, domain 1"/>
    <property type="match status" value="1"/>
</dbReference>
<proteinExistence type="predicted"/>
<gene>
    <name evidence="2" type="ORF">DME_LOCUS5903</name>
</gene>
<evidence type="ECO:0000313" key="2">
    <source>
        <dbReference type="EMBL" id="VDN55930.1"/>
    </source>
</evidence>
<evidence type="ECO:0000313" key="5">
    <source>
        <dbReference type="WBParaSite" id="DME_0000154301-mRNA-1"/>
    </source>
</evidence>
<dbReference type="WBParaSite" id="DME_0000154301-mRNA-1">
    <property type="protein sequence ID" value="DME_0000154301-mRNA-1"/>
    <property type="gene ID" value="DME_0000154301"/>
</dbReference>